<organism evidence="1 2">
    <name type="scientific">Ferrimonas gelatinilytica</name>
    <dbReference type="NCBI Taxonomy" id="1255257"/>
    <lineage>
        <taxon>Bacteria</taxon>
        <taxon>Pseudomonadati</taxon>
        <taxon>Pseudomonadota</taxon>
        <taxon>Gammaproteobacteria</taxon>
        <taxon>Alteromonadales</taxon>
        <taxon>Ferrimonadaceae</taxon>
        <taxon>Ferrimonas</taxon>
    </lineage>
</organism>
<name>A0ABP9RUN9_9GAMM</name>
<evidence type="ECO:0000313" key="1">
    <source>
        <dbReference type="EMBL" id="GAA5186293.1"/>
    </source>
</evidence>
<dbReference type="InterPro" id="IPR010281">
    <property type="entry name" value="DUF885"/>
</dbReference>
<dbReference type="PANTHER" id="PTHR33361:SF2">
    <property type="entry name" value="DUF885 DOMAIN-CONTAINING PROTEIN"/>
    <property type="match status" value="1"/>
</dbReference>
<gene>
    <name evidence="1" type="ORF">GCM10025772_01540</name>
</gene>
<protein>
    <submittedName>
        <fullName evidence="1">DUF885 family protein</fullName>
    </submittedName>
</protein>
<comment type="caution">
    <text evidence="1">The sequence shown here is derived from an EMBL/GenBank/DDBJ whole genome shotgun (WGS) entry which is preliminary data.</text>
</comment>
<dbReference type="EMBL" id="BAABLF010000001">
    <property type="protein sequence ID" value="GAA5186293.1"/>
    <property type="molecule type" value="Genomic_DNA"/>
</dbReference>
<keyword evidence="2" id="KW-1185">Reference proteome</keyword>
<dbReference type="PANTHER" id="PTHR33361">
    <property type="entry name" value="GLR0591 PROTEIN"/>
    <property type="match status" value="1"/>
</dbReference>
<reference evidence="2" key="1">
    <citation type="journal article" date="2019" name="Int. J. Syst. Evol. Microbiol.">
        <title>The Global Catalogue of Microorganisms (GCM) 10K type strain sequencing project: providing services to taxonomists for standard genome sequencing and annotation.</title>
        <authorList>
            <consortium name="The Broad Institute Genomics Platform"/>
            <consortium name="The Broad Institute Genome Sequencing Center for Infectious Disease"/>
            <person name="Wu L."/>
            <person name="Ma J."/>
        </authorList>
    </citation>
    <scope>NUCLEOTIDE SEQUENCE [LARGE SCALE GENOMIC DNA]</scope>
    <source>
        <strain evidence="2">JCM 18720</strain>
    </source>
</reference>
<dbReference type="Proteomes" id="UP001501600">
    <property type="component" value="Unassembled WGS sequence"/>
</dbReference>
<dbReference type="RefSeq" id="WP_345315122.1">
    <property type="nucleotide sequence ID" value="NZ_BAABLF010000001.1"/>
</dbReference>
<sequence length="567" mass="64126">MDAYSRIEHLYLDLISQDPNACVELGLTQRLGDLPDPSLSAHRADAERAQELLDAIARYPDATDFDQQQDLTLMALTAQRVCFEAELRYNDRPHLTQLPRAGETLSSGIFLLVVADPRPAHQRLDDILSRLQQAPAFLSAMFSRLDRPIQRWVEIDLETLAGLPDLFASIQKWAEQEDYPQLPALKRAVTVADDAMERYARALKGLETEQAFAIGPQSAQALLRCNGIEQSLDEVHQYACDFVRRTRDDIERLRQQLCTKYQRPASTTVAQLQEFLNQRFAVATPDGDLQTILERYHQEAERIAQFIQEKGLFPLPADQAMNIMQTPAFMAPMIPAGAMMQPAALRPGTKVSQIYLTLSESLRDEHTELGIPVMMVHEGIPGHHLQLATACGHPSLVRRVFPAMELAEGWTTMLEDYMLDQGLMGDLTDEARFIAKLDISRISARVAIDLYFMTGQTRYLEIGYPVSLESDDPFANAGVLLKAVTGFTDERVQAELNWYSQERGYPLCYLLGNTLVWRLKREFNAAHSHLSSDEQDRAFHAHFLEAGNMPLAMLRQRFERLGLLNID</sequence>
<evidence type="ECO:0000313" key="2">
    <source>
        <dbReference type="Proteomes" id="UP001501600"/>
    </source>
</evidence>
<dbReference type="Pfam" id="PF05960">
    <property type="entry name" value="DUF885"/>
    <property type="match status" value="1"/>
</dbReference>
<proteinExistence type="predicted"/>
<accession>A0ABP9RUN9</accession>